<evidence type="ECO:0000313" key="2">
    <source>
        <dbReference type="EMBL" id="GHE60258.1"/>
    </source>
</evidence>
<keyword evidence="3" id="KW-1185">Reference proteome</keyword>
<dbReference type="PROSITE" id="PS50801">
    <property type="entry name" value="STAS"/>
    <property type="match status" value="1"/>
</dbReference>
<dbReference type="AlphaFoldDB" id="A0A918ZLV4"/>
<comment type="caution">
    <text evidence="2">The sequence shown here is derived from an EMBL/GenBank/DDBJ whole genome shotgun (WGS) entry which is preliminary data.</text>
</comment>
<protein>
    <recommendedName>
        <fullName evidence="1">STAS domain-containing protein</fullName>
    </recommendedName>
</protein>
<dbReference type="InterPro" id="IPR002645">
    <property type="entry name" value="STAS_dom"/>
</dbReference>
<evidence type="ECO:0000259" key="1">
    <source>
        <dbReference type="PROSITE" id="PS50801"/>
    </source>
</evidence>
<dbReference type="Pfam" id="PF01740">
    <property type="entry name" value="STAS"/>
    <property type="match status" value="1"/>
</dbReference>
<accession>A0A918ZLV4</accession>
<dbReference type="Gene3D" id="3.30.750.24">
    <property type="entry name" value="STAS domain"/>
    <property type="match status" value="1"/>
</dbReference>
<dbReference type="SUPFAM" id="SSF52091">
    <property type="entry name" value="SpoIIaa-like"/>
    <property type="match status" value="1"/>
</dbReference>
<proteinExistence type="predicted"/>
<organism evidence="2 3">
    <name type="scientific">Streptomyces longispororuber</name>
    <dbReference type="NCBI Taxonomy" id="68230"/>
    <lineage>
        <taxon>Bacteria</taxon>
        <taxon>Bacillati</taxon>
        <taxon>Actinomycetota</taxon>
        <taxon>Actinomycetes</taxon>
        <taxon>Kitasatosporales</taxon>
        <taxon>Streptomycetaceae</taxon>
        <taxon>Streptomyces</taxon>
    </lineage>
</organism>
<reference evidence="2" key="2">
    <citation type="submission" date="2020-09" db="EMBL/GenBank/DDBJ databases">
        <authorList>
            <person name="Sun Q."/>
            <person name="Ohkuma M."/>
        </authorList>
    </citation>
    <scope>NUCLEOTIDE SEQUENCE</scope>
    <source>
        <strain evidence="2">JCM 4784</strain>
    </source>
</reference>
<dbReference type="Proteomes" id="UP000608024">
    <property type="component" value="Unassembled WGS sequence"/>
</dbReference>
<feature type="domain" description="STAS" evidence="1">
    <location>
        <begin position="21"/>
        <end position="121"/>
    </location>
</feature>
<dbReference type="InterPro" id="IPR036513">
    <property type="entry name" value="STAS_dom_sf"/>
</dbReference>
<name>A0A918ZLV4_9ACTN</name>
<evidence type="ECO:0000313" key="3">
    <source>
        <dbReference type="Proteomes" id="UP000608024"/>
    </source>
</evidence>
<dbReference type="EMBL" id="BNBT01000041">
    <property type="protein sequence ID" value="GHE60258.1"/>
    <property type="molecule type" value="Genomic_DNA"/>
</dbReference>
<reference evidence="2" key="1">
    <citation type="journal article" date="2014" name="Int. J. Syst. Evol. Microbiol.">
        <title>Complete genome sequence of Corynebacterium casei LMG S-19264T (=DSM 44701T), isolated from a smear-ripened cheese.</title>
        <authorList>
            <consortium name="US DOE Joint Genome Institute (JGI-PGF)"/>
            <person name="Walter F."/>
            <person name="Albersmeier A."/>
            <person name="Kalinowski J."/>
            <person name="Ruckert C."/>
        </authorList>
    </citation>
    <scope>NUCLEOTIDE SEQUENCE</scope>
    <source>
        <strain evidence="2">JCM 4784</strain>
    </source>
</reference>
<sequence>MGQESAPRLVVRHVPAGRSAVLMCLSGELDLDTTALLRDEVVLVASRPRDHRVLLLELSALTYCDNAGLYALVGVCQALEAVGIAVSVIETGVVTRAAIARAGLEDRLPLRDLGDTTTLSA</sequence>
<gene>
    <name evidence="2" type="ORF">GCM10018785_31670</name>
</gene>
<dbReference type="RefSeq" id="WP_190136582.1">
    <property type="nucleotide sequence ID" value="NZ_BNBT01000041.1"/>
</dbReference>